<accession>A0A6M3KKH6</accession>
<evidence type="ECO:0000313" key="2">
    <source>
        <dbReference type="EMBL" id="QJA82151.1"/>
    </source>
</evidence>
<dbReference type="AlphaFoldDB" id="A0A6M3KKH6"/>
<dbReference type="NCBIfam" id="NF041539">
    <property type="entry name" value="choice_anch_R"/>
    <property type="match status" value="1"/>
</dbReference>
<reference evidence="2" key="1">
    <citation type="submission" date="2020-03" db="EMBL/GenBank/DDBJ databases">
        <title>The deep terrestrial virosphere.</title>
        <authorList>
            <person name="Holmfeldt K."/>
            <person name="Nilsson E."/>
            <person name="Simone D."/>
            <person name="Lopez-Fernandez M."/>
            <person name="Wu X."/>
            <person name="de Brujin I."/>
            <person name="Lundin D."/>
            <person name="Andersson A."/>
            <person name="Bertilsson S."/>
            <person name="Dopson M."/>
        </authorList>
    </citation>
    <scope>NUCLEOTIDE SEQUENCE</scope>
    <source>
        <strain evidence="2">MM415A00442</strain>
        <strain evidence="1">MM415B00961</strain>
    </source>
</reference>
<dbReference type="EMBL" id="MT142480">
    <property type="protein sequence ID" value="QJA82151.1"/>
    <property type="molecule type" value="Genomic_DNA"/>
</dbReference>
<gene>
    <name evidence="2" type="ORF">MM415A00442_0034</name>
    <name evidence="1" type="ORF">MM415B00961_0024</name>
</gene>
<name>A0A6M3KKH6_9ZZZZ</name>
<dbReference type="EMBL" id="MT141438">
    <property type="protein sequence ID" value="QJA61350.1"/>
    <property type="molecule type" value="Genomic_DNA"/>
</dbReference>
<organism evidence="2">
    <name type="scientific">viral metagenome</name>
    <dbReference type="NCBI Taxonomy" id="1070528"/>
    <lineage>
        <taxon>unclassified sequences</taxon>
        <taxon>metagenomes</taxon>
        <taxon>organismal metagenomes</taxon>
    </lineage>
</organism>
<proteinExistence type="predicted"/>
<sequence>MFRKILFILFMLLMIYDTSYALFKYNPYTGKLDYYESGTGTPWTTDINGTIYNLTTTGNITAGYFLGNGSQLTDLPTYINYTDEKVDDRVAVLIQNNTYINWTYDDAGGTLTPALSGLPAYINESTTVSNTSTINLTLSTFDISADLNLSIPTLTNFYNKTDILALPTLTNFYNKTDILALPTLTNFYNKTDTLALETLTNFYNKTDIDGKSYLNVTNVRDDNRATHINGTGINITAGANNATLQWNLQNTAVTAGSYSNPTITLDAQGRATSASNGTAGISDADYNAIMSTQGLGNINWLRHSVGAYDSYGELIFDGFSTNAAITNFTNTTYTGSSSYDVKLTAISATQTLNENYTTGYDNDDQIYGASGNSEKMAQSFTVSANITVNRVDLYLNKTGSPVDNTTMRIETNSVTVPSGTLIDANATTFIASSTIATSIGWMSFNTTNTFNLITGTTYWIVIGRDGARDTVNFITDGSDVSSPTYGNGNWARMGTGTWTANANYDILFKLYSYTAPGTNTDGSFTTINFTAPQIPGKMGVALKLDSNLTNTTDADVVLSRNGGATWSSVLPLTKVGLSSYYRTALTDVSGQASSNNLTAKVSLHNTTASKVQGWAIYSK</sequence>
<evidence type="ECO:0000313" key="1">
    <source>
        <dbReference type="EMBL" id="QJA61350.1"/>
    </source>
</evidence>
<protein>
    <submittedName>
        <fullName evidence="2">Uncharacterized protein</fullName>
    </submittedName>
</protein>